<evidence type="ECO:0000256" key="4">
    <source>
        <dbReference type="ARBA" id="ARBA00036749"/>
    </source>
</evidence>
<dbReference type="EMBL" id="VJOY01000003">
    <property type="protein sequence ID" value="TRX75906.1"/>
    <property type="molecule type" value="Genomic_DNA"/>
</dbReference>
<dbReference type="InterPro" id="IPR020094">
    <property type="entry name" value="TruA/RsuA/RluB/E/F_N"/>
</dbReference>
<dbReference type="GO" id="GO:0000455">
    <property type="term" value="P:enzyme-directed rRNA pseudouridine synthesis"/>
    <property type="evidence" value="ECO:0007669"/>
    <property type="project" value="UniProtKB-ARBA"/>
</dbReference>
<evidence type="ECO:0000313" key="10">
    <source>
        <dbReference type="Proteomes" id="UP000315235"/>
    </source>
</evidence>
<evidence type="ECO:0000256" key="6">
    <source>
        <dbReference type="PROSITE-ProRule" id="PRU00182"/>
    </source>
</evidence>
<dbReference type="InterPro" id="IPR006145">
    <property type="entry name" value="PsdUridine_synth_RsuA/RluA"/>
</dbReference>
<comment type="caution">
    <text evidence="9">The sequence shown here is derived from an EMBL/GenBank/DDBJ whole genome shotgun (WGS) entry which is preliminary data.</text>
</comment>
<dbReference type="Gene3D" id="3.10.290.10">
    <property type="entry name" value="RNA-binding S4 domain"/>
    <property type="match status" value="1"/>
</dbReference>
<gene>
    <name evidence="9" type="ORF">FM069_05580</name>
</gene>
<feature type="domain" description="RNA-binding S4" evidence="8">
    <location>
        <begin position="1"/>
        <end position="59"/>
    </location>
</feature>
<evidence type="ECO:0000256" key="7">
    <source>
        <dbReference type="RuleBase" id="RU003887"/>
    </source>
</evidence>
<accession>A0A553H2F6</accession>
<dbReference type="PANTHER" id="PTHR47683:SF4">
    <property type="entry name" value="PSEUDOURIDINE SYNTHASE"/>
    <property type="match status" value="1"/>
</dbReference>
<dbReference type="InterPro" id="IPR018496">
    <property type="entry name" value="PsdUridine_synth_RsuA/RluB_CS"/>
</dbReference>
<dbReference type="InterPro" id="IPR000748">
    <property type="entry name" value="PsdUridine_synth_RsuA/RluB/E/F"/>
</dbReference>
<dbReference type="AlphaFoldDB" id="A0A553H2F6"/>
<dbReference type="Gene3D" id="3.30.70.580">
    <property type="entry name" value="Pseudouridine synthase I, catalytic domain, N-terminal subdomain"/>
    <property type="match status" value="1"/>
</dbReference>
<dbReference type="InterPro" id="IPR042092">
    <property type="entry name" value="PsdUridine_s_RsuA/RluB/E/F_cat"/>
</dbReference>
<proteinExistence type="inferred from homology"/>
<dbReference type="SUPFAM" id="SSF55120">
    <property type="entry name" value="Pseudouridine synthase"/>
    <property type="match status" value="1"/>
</dbReference>
<keyword evidence="2 6" id="KW-0694">RNA-binding</keyword>
<evidence type="ECO:0000256" key="5">
    <source>
        <dbReference type="ARBA" id="ARBA00037590"/>
    </source>
</evidence>
<dbReference type="Pfam" id="PF00849">
    <property type="entry name" value="PseudoU_synth_2"/>
    <property type="match status" value="1"/>
</dbReference>
<dbReference type="InterPro" id="IPR002942">
    <property type="entry name" value="S4_RNA-bd"/>
</dbReference>
<dbReference type="OrthoDB" id="9807213at2"/>
<sequence length="230" mass="25977">MRLDRLLGHLGGLSRQAVRQALVARRVRVDGRLETEADCPISRFQRVELDDRPIQSGLPARYFMLHKPAGCVSATHHPHHRTVIDLLDEPDTHELHLAGRLDLTTTGLVLITNDGLWSRRATLPGSRLPKVYLVGTEDPIDPACVEAFARGIHFAYEDHTTLPAELDILSPREARLSLHEGRYHQVKRMFGHFRNKVVRLHRERIGPILLDPALAPGDYRPLSAEEITAF</sequence>
<evidence type="ECO:0000256" key="2">
    <source>
        <dbReference type="ARBA" id="ARBA00022884"/>
    </source>
</evidence>
<dbReference type="EC" id="5.4.99.-" evidence="7"/>
<dbReference type="GO" id="GO:0160136">
    <property type="term" value="F:16S rRNA pseudouridine(516) synthase activity"/>
    <property type="evidence" value="ECO:0007669"/>
    <property type="project" value="UniProtKB-EC"/>
</dbReference>
<dbReference type="InterPro" id="IPR050343">
    <property type="entry name" value="RsuA_PseudoU_synthase"/>
</dbReference>
<evidence type="ECO:0000256" key="1">
    <source>
        <dbReference type="ARBA" id="ARBA00008348"/>
    </source>
</evidence>
<dbReference type="SUPFAM" id="SSF55174">
    <property type="entry name" value="Alpha-L RNA-binding motif"/>
    <property type="match status" value="1"/>
</dbReference>
<keyword evidence="10" id="KW-1185">Reference proteome</keyword>
<comment type="catalytic activity">
    <reaction evidence="4">
        <text>uridine(516) in 16S rRNA = pseudouridine(516) in 16S rRNA</text>
        <dbReference type="Rhea" id="RHEA:38867"/>
        <dbReference type="Rhea" id="RHEA-COMP:10089"/>
        <dbReference type="Rhea" id="RHEA-COMP:10090"/>
        <dbReference type="ChEBI" id="CHEBI:65314"/>
        <dbReference type="ChEBI" id="CHEBI:65315"/>
        <dbReference type="EC" id="5.4.99.19"/>
    </reaction>
</comment>
<dbReference type="CDD" id="cd00165">
    <property type="entry name" value="S4"/>
    <property type="match status" value="1"/>
</dbReference>
<dbReference type="NCBIfam" id="TIGR00093">
    <property type="entry name" value="pseudouridine synthase"/>
    <property type="match status" value="1"/>
</dbReference>
<dbReference type="FunFam" id="3.30.70.1560:FF:000001">
    <property type="entry name" value="Pseudouridine synthase"/>
    <property type="match status" value="1"/>
</dbReference>
<comment type="function">
    <text evidence="5">Responsible for synthesis of pseudouridine from uracil-516 in 16S ribosomal RNA.</text>
</comment>
<dbReference type="Proteomes" id="UP000315235">
    <property type="component" value="Unassembled WGS sequence"/>
</dbReference>
<dbReference type="SMART" id="SM00363">
    <property type="entry name" value="S4"/>
    <property type="match status" value="1"/>
</dbReference>
<evidence type="ECO:0000259" key="8">
    <source>
        <dbReference type="SMART" id="SM00363"/>
    </source>
</evidence>
<reference evidence="9 10" key="1">
    <citation type="submission" date="2019-07" db="EMBL/GenBank/DDBJ databases">
        <title>Pseudomonas mangiferae sp. nov., isolated from bark of mango tree in Thailand.</title>
        <authorList>
            <person name="Srisuk N."/>
            <person name="Anurat P."/>
        </authorList>
    </citation>
    <scope>NUCLEOTIDE SEQUENCE [LARGE SCALE GENOMIC DNA]</scope>
    <source>
        <strain evidence="9 10">DMKU_BBB3-04</strain>
    </source>
</reference>
<dbReference type="PANTHER" id="PTHR47683">
    <property type="entry name" value="PSEUDOURIDINE SYNTHASE FAMILY PROTEIN-RELATED"/>
    <property type="match status" value="1"/>
</dbReference>
<dbReference type="Gene3D" id="3.30.70.1560">
    <property type="entry name" value="Alpha-L RNA-binding motif"/>
    <property type="match status" value="1"/>
</dbReference>
<organism evidence="9 10">
    <name type="scientific">Pseudomonas mangiferae</name>
    <dbReference type="NCBI Taxonomy" id="2593654"/>
    <lineage>
        <taxon>Bacteria</taxon>
        <taxon>Pseudomonadati</taxon>
        <taxon>Pseudomonadota</taxon>
        <taxon>Gammaproteobacteria</taxon>
        <taxon>Pseudomonadales</taxon>
        <taxon>Pseudomonadaceae</taxon>
        <taxon>Pseudomonas</taxon>
    </lineage>
</organism>
<dbReference type="RefSeq" id="WP_143487298.1">
    <property type="nucleotide sequence ID" value="NZ_VJOY01000003.1"/>
</dbReference>
<keyword evidence="3 7" id="KW-0413">Isomerase</keyword>
<dbReference type="InterPro" id="IPR036986">
    <property type="entry name" value="S4_RNA-bd_sf"/>
</dbReference>
<dbReference type="GO" id="GO:0003723">
    <property type="term" value="F:RNA binding"/>
    <property type="evidence" value="ECO:0007669"/>
    <property type="project" value="UniProtKB-KW"/>
</dbReference>
<evidence type="ECO:0000256" key="3">
    <source>
        <dbReference type="ARBA" id="ARBA00023235"/>
    </source>
</evidence>
<protein>
    <recommendedName>
        <fullName evidence="7">Pseudouridine synthase</fullName>
        <ecNumber evidence="7">5.4.99.-</ecNumber>
    </recommendedName>
</protein>
<dbReference type="InterPro" id="IPR020103">
    <property type="entry name" value="PsdUridine_synth_cat_dom_sf"/>
</dbReference>
<dbReference type="PROSITE" id="PS01149">
    <property type="entry name" value="PSI_RSU"/>
    <property type="match status" value="1"/>
</dbReference>
<dbReference type="GO" id="GO:0005829">
    <property type="term" value="C:cytosol"/>
    <property type="evidence" value="ECO:0007669"/>
    <property type="project" value="UniProtKB-ARBA"/>
</dbReference>
<dbReference type="PROSITE" id="PS50889">
    <property type="entry name" value="S4"/>
    <property type="match status" value="1"/>
</dbReference>
<evidence type="ECO:0000313" key="9">
    <source>
        <dbReference type="EMBL" id="TRX75906.1"/>
    </source>
</evidence>
<comment type="similarity">
    <text evidence="1 7">Belongs to the pseudouridine synthase RsuA family.</text>
</comment>
<dbReference type="CDD" id="cd02553">
    <property type="entry name" value="PseudoU_synth_RsuA"/>
    <property type="match status" value="1"/>
</dbReference>
<name>A0A553H2F6_9PSED</name>